<gene>
    <name evidence="6" type="ORF">DYBT9275_02346</name>
</gene>
<evidence type="ECO:0000256" key="1">
    <source>
        <dbReference type="ARBA" id="ARBA00009717"/>
    </source>
</evidence>
<dbReference type="GO" id="GO:0016042">
    <property type="term" value="P:lipid catabolic process"/>
    <property type="evidence" value="ECO:0007669"/>
    <property type="project" value="InterPro"/>
</dbReference>
<keyword evidence="7" id="KW-1185">Reference proteome</keyword>
<dbReference type="RefSeq" id="WP_215238989.1">
    <property type="nucleotide sequence ID" value="NZ_CAJRAF010000002.1"/>
</dbReference>
<organism evidence="6 7">
    <name type="scientific">Dyadobacter helix</name>
    <dbReference type="NCBI Taxonomy" id="2822344"/>
    <lineage>
        <taxon>Bacteria</taxon>
        <taxon>Pseudomonadati</taxon>
        <taxon>Bacteroidota</taxon>
        <taxon>Cytophagia</taxon>
        <taxon>Cytophagales</taxon>
        <taxon>Spirosomataceae</taxon>
        <taxon>Dyadobacter</taxon>
    </lineage>
</organism>
<evidence type="ECO:0000313" key="6">
    <source>
        <dbReference type="EMBL" id="CAG4999929.1"/>
    </source>
</evidence>
<keyword evidence="4" id="KW-0175">Coiled coil</keyword>
<dbReference type="InterPro" id="IPR008475">
    <property type="entry name" value="PLipase_C_C"/>
</dbReference>
<feature type="domain" description="Bacterial phospholipase C C-terminal" evidence="5">
    <location>
        <begin position="752"/>
        <end position="821"/>
    </location>
</feature>
<evidence type="ECO:0000259" key="5">
    <source>
        <dbReference type="Pfam" id="PF05506"/>
    </source>
</evidence>
<sequence>MDSRREFLKKAALLAGGTGMMGLFPESVRKAMTIHPDPGTTYLDAEHVVILMQENRSFDHTYGKLQGVRGFNDPRAISLPNKNKVWLQTDQQGNTYAPFRLNIKDTKATWMHDLPHSRESQVDAYNGGKYDKWLASKRSGHKEYSDMPLTLGYYDREDIPFYYALADAFTVCDQNFCSSMTPTHPNRYYLWSGTIRETPSIDSLAVVRNSYFSVDKPVKWKTFPERMEEAGISWGFYQNEISAVMKFNPRGGSWLGNFGCNPLERYAQYQVKFSNEYVRFIKLELEKVKIAIAGLQKQLAEVSGDAKSKLTTALEQQRTLLEKYETEQTRYHSENFKKLSVVEQSLHNRAFITNRNDPDYLKLSTLSYQEGTEKRTLDVPKSDIFYQFRKDVNEGKLPMVSYLAAPQNFSDHPSAPWYGAWYVSETLDILTKNPEVWKKTIFILCYDENDGYYDHQPPFSIPDPFKADTGKVSEGIDVKAEYVTLEQDMTQVPKANARGGAIGLGFRVPLVVASPWSRGGKVCSQVFDHTSILQFLEEFTSHKSKKNVKETNITEWRRTVCGNISSVFQPYNPSVYKKPVPVDRDEIVTTIHKAQFKDVPSNFRPLTDKEIAEINETLGTSPYLPRQEPGTRISCAIPYELYANGKLDKDKQTFEIGLCAGKKVFGNHAAGSPFIIYAMNHRNETLLVRNYAVRAGDTLSDTWALADFTDGRYHLKVYGPNGFFREFSGSEQDADVEITCGLVLDKKEKPTGDLKLLIRNNEKKACNILVKDNSYQQNTIKTKVGAAGQAELIIPLSKSHCWYDFNVHIDENKTVKRFAGHVETGKESVTDPLMAG</sequence>
<dbReference type="Gene3D" id="3.40.720.10">
    <property type="entry name" value="Alkaline Phosphatase, subunit A"/>
    <property type="match status" value="2"/>
</dbReference>
<dbReference type="InterPro" id="IPR006311">
    <property type="entry name" value="TAT_signal"/>
</dbReference>
<reference evidence="6" key="1">
    <citation type="submission" date="2021-04" db="EMBL/GenBank/DDBJ databases">
        <authorList>
            <person name="Rodrigo-Torres L."/>
            <person name="Arahal R. D."/>
            <person name="Lucena T."/>
        </authorList>
    </citation>
    <scope>NUCLEOTIDE SEQUENCE</scope>
    <source>
        <strain evidence="6">CECT 9275</strain>
    </source>
</reference>
<comment type="similarity">
    <text evidence="1">Belongs to the bacterial phospholipase C family.</text>
</comment>
<dbReference type="InterPro" id="IPR017767">
    <property type="entry name" value="PC-PLC"/>
</dbReference>
<proteinExistence type="inferred from homology"/>
<dbReference type="AlphaFoldDB" id="A0A916JCX6"/>
<feature type="domain" description="Bacterial phospholipase C C-terminal" evidence="5">
    <location>
        <begin position="634"/>
        <end position="729"/>
    </location>
</feature>
<dbReference type="Pfam" id="PF04185">
    <property type="entry name" value="Phosphoesterase"/>
    <property type="match status" value="2"/>
</dbReference>
<accession>A0A916JCX6</accession>
<dbReference type="NCBIfam" id="TIGR03396">
    <property type="entry name" value="PC_PLC"/>
    <property type="match status" value="1"/>
</dbReference>
<dbReference type="InterPro" id="IPR017850">
    <property type="entry name" value="Alkaline_phosphatase_core_sf"/>
</dbReference>
<evidence type="ECO:0000256" key="4">
    <source>
        <dbReference type="SAM" id="Coils"/>
    </source>
</evidence>
<dbReference type="PANTHER" id="PTHR31956">
    <property type="entry name" value="NON-SPECIFIC PHOSPHOLIPASE C4-RELATED"/>
    <property type="match status" value="1"/>
</dbReference>
<keyword evidence="3" id="KW-0378">Hydrolase</keyword>
<dbReference type="EC" id="3.1.4.3" evidence="2"/>
<dbReference type="GO" id="GO:0034480">
    <property type="term" value="F:phosphatidylcholine phospholipase C activity"/>
    <property type="evidence" value="ECO:0007669"/>
    <property type="project" value="UniProtKB-EC"/>
</dbReference>
<protein>
    <recommendedName>
        <fullName evidence="2">phospholipase C</fullName>
        <ecNumber evidence="2">3.1.4.3</ecNumber>
    </recommendedName>
</protein>
<evidence type="ECO:0000256" key="2">
    <source>
        <dbReference type="ARBA" id="ARBA00012018"/>
    </source>
</evidence>
<comment type="caution">
    <text evidence="6">The sequence shown here is derived from an EMBL/GenBank/DDBJ whole genome shotgun (WGS) entry which is preliminary data.</text>
</comment>
<dbReference type="PROSITE" id="PS51318">
    <property type="entry name" value="TAT"/>
    <property type="match status" value="1"/>
</dbReference>
<name>A0A916JCX6_9BACT</name>
<evidence type="ECO:0000256" key="3">
    <source>
        <dbReference type="ARBA" id="ARBA00022801"/>
    </source>
</evidence>
<feature type="coiled-coil region" evidence="4">
    <location>
        <begin position="278"/>
        <end position="327"/>
    </location>
</feature>
<dbReference type="InterPro" id="IPR007312">
    <property type="entry name" value="Phosphoesterase"/>
</dbReference>
<dbReference type="EMBL" id="CAJRAF010000002">
    <property type="protein sequence ID" value="CAG4999929.1"/>
    <property type="molecule type" value="Genomic_DNA"/>
</dbReference>
<dbReference type="Pfam" id="PF05506">
    <property type="entry name" value="PLipase_C_C"/>
    <property type="match status" value="2"/>
</dbReference>
<evidence type="ECO:0000313" key="7">
    <source>
        <dbReference type="Proteomes" id="UP000680038"/>
    </source>
</evidence>
<dbReference type="PANTHER" id="PTHR31956:SF1">
    <property type="entry name" value="NON-SPECIFIC PHOSPHOLIPASE C1"/>
    <property type="match status" value="1"/>
</dbReference>
<dbReference type="Proteomes" id="UP000680038">
    <property type="component" value="Unassembled WGS sequence"/>
</dbReference>